<reference evidence="2 3" key="1">
    <citation type="submission" date="2018-11" db="EMBL/GenBank/DDBJ databases">
        <authorList>
            <person name="Li F."/>
        </authorList>
    </citation>
    <scope>NUCLEOTIDE SEQUENCE [LARGE SCALE GENOMIC DNA]</scope>
    <source>
        <strain evidence="2 3">KIS18-7</strain>
    </source>
</reference>
<gene>
    <name evidence="2" type="ORF">EFL95_15665</name>
</gene>
<keyword evidence="2" id="KW-0378">Hydrolase</keyword>
<dbReference type="PANTHER" id="PTHR43319:SF3">
    <property type="entry name" value="BETA-LACTAMASE-RELATED DOMAIN-CONTAINING PROTEIN"/>
    <property type="match status" value="1"/>
</dbReference>
<name>A0A3N0DPB8_9ACTN</name>
<dbReference type="InterPro" id="IPR052907">
    <property type="entry name" value="Beta-lactamase/esterase"/>
</dbReference>
<dbReference type="SUPFAM" id="SSF56601">
    <property type="entry name" value="beta-lactamase/transpeptidase-like"/>
    <property type="match status" value="1"/>
</dbReference>
<dbReference type="Gene3D" id="3.40.710.10">
    <property type="entry name" value="DD-peptidase/beta-lactamase superfamily"/>
    <property type="match status" value="1"/>
</dbReference>
<keyword evidence="3" id="KW-1185">Reference proteome</keyword>
<evidence type="ECO:0000259" key="1">
    <source>
        <dbReference type="Pfam" id="PF00144"/>
    </source>
</evidence>
<dbReference type="EMBL" id="RJSG01000003">
    <property type="protein sequence ID" value="RNL77465.1"/>
    <property type="molecule type" value="Genomic_DNA"/>
</dbReference>
<dbReference type="OrthoDB" id="9809635at2"/>
<evidence type="ECO:0000313" key="3">
    <source>
        <dbReference type="Proteomes" id="UP000277094"/>
    </source>
</evidence>
<comment type="caution">
    <text evidence="2">The sequence shown here is derived from an EMBL/GenBank/DDBJ whole genome shotgun (WGS) entry which is preliminary data.</text>
</comment>
<dbReference type="Proteomes" id="UP000277094">
    <property type="component" value="Unassembled WGS sequence"/>
</dbReference>
<dbReference type="PANTHER" id="PTHR43319">
    <property type="entry name" value="BETA-LACTAMASE-RELATED"/>
    <property type="match status" value="1"/>
</dbReference>
<organism evidence="2 3">
    <name type="scientific">Nocardioides marmorisolisilvae</name>
    <dbReference type="NCBI Taxonomy" id="1542737"/>
    <lineage>
        <taxon>Bacteria</taxon>
        <taxon>Bacillati</taxon>
        <taxon>Actinomycetota</taxon>
        <taxon>Actinomycetes</taxon>
        <taxon>Propionibacteriales</taxon>
        <taxon>Nocardioidaceae</taxon>
        <taxon>Nocardioides</taxon>
    </lineage>
</organism>
<evidence type="ECO:0000313" key="2">
    <source>
        <dbReference type="EMBL" id="RNL77465.1"/>
    </source>
</evidence>
<sequence>MARSSLLHDSLGVPDPLRRARIPKDLGSVTTIGEEADPRPVGMSVDNVESIWKAVEHLYRSGIHPAIALCVRRDGEVVLDRAIGHASGNGPADAKDAAKVLATPDTPFCIFSASKGTTATLIHLLDERGLLHIGDPVAEYLPEFARNGKAGITIGHVLAHRSGIPNAPKEALSLETINDWELQREYMYDAKPMSRAGKRQAYHAVSGGSLLGEVVREITGKSIRDVLAAEILDPLGFRWMNYGVAPEDVPLVGQNYPTGPPPMPPLSTFLTRALGVHPDEATRMSNDPRFLTGVLPAANGVSTANELGRFYEMLRQGGQLDGVRVMEERTIRRARIEQSHLEVDLSLGLPIAFSYGYMLGGKVLSLYGPNTTQAFGHLGWINIMGWADPERRLSVGLITTGKSVLYPELVRFWEVGNRIGKEAKPLG</sequence>
<dbReference type="RefSeq" id="WP_123235054.1">
    <property type="nucleotide sequence ID" value="NZ_RJSG01000003.1"/>
</dbReference>
<proteinExistence type="predicted"/>
<feature type="domain" description="Beta-lactamase-related" evidence="1">
    <location>
        <begin position="57"/>
        <end position="402"/>
    </location>
</feature>
<accession>A0A3N0DPB8</accession>
<dbReference type="AlphaFoldDB" id="A0A3N0DPB8"/>
<dbReference type="GO" id="GO:0016787">
    <property type="term" value="F:hydrolase activity"/>
    <property type="evidence" value="ECO:0007669"/>
    <property type="project" value="UniProtKB-KW"/>
</dbReference>
<dbReference type="Pfam" id="PF00144">
    <property type="entry name" value="Beta-lactamase"/>
    <property type="match status" value="1"/>
</dbReference>
<protein>
    <submittedName>
        <fullName evidence="2">Class A beta-lactamase-related serine hydrolase</fullName>
    </submittedName>
</protein>
<dbReference type="InterPro" id="IPR001466">
    <property type="entry name" value="Beta-lactam-related"/>
</dbReference>
<dbReference type="InterPro" id="IPR012338">
    <property type="entry name" value="Beta-lactam/transpept-like"/>
</dbReference>